<gene>
    <name evidence="2" type="ORF">DFO77_11977</name>
</gene>
<evidence type="ECO:0000313" key="3">
    <source>
        <dbReference type="Proteomes" id="UP000252733"/>
    </source>
</evidence>
<organism evidence="2 3">
    <name type="scientific">Marinilabilia salmonicolor</name>
    <dbReference type="NCBI Taxonomy" id="989"/>
    <lineage>
        <taxon>Bacteria</taxon>
        <taxon>Pseudomonadati</taxon>
        <taxon>Bacteroidota</taxon>
        <taxon>Bacteroidia</taxon>
        <taxon>Marinilabiliales</taxon>
        <taxon>Marinilabiliaceae</taxon>
        <taxon>Marinilabilia</taxon>
    </lineage>
</organism>
<dbReference type="Gene3D" id="2.180.10.10">
    <property type="entry name" value="RHS repeat-associated core"/>
    <property type="match status" value="1"/>
</dbReference>
<dbReference type="AlphaFoldDB" id="A0A368UQM8"/>
<feature type="region of interest" description="Disordered" evidence="1">
    <location>
        <begin position="151"/>
        <end position="180"/>
    </location>
</feature>
<sequence length="283" mass="31839">MLAENAQIGGANNKYRYNGKELQEDKIGNGELEWYDYGARMYDAAIGRFHPQDRFSEKYYSLSNYQYAANNPVLFIDINGDSLQVTTDAIMAIYHGLDDDTNVKFEVNNGVINPDSFKEQAAESDDIVLKDVYEIASHERMVEMSVAESYEFNDNDGNPHDSKDDLQRNFNTPQDFDTRNDRDVHRANIQFGLPTGKTFNGNTGRSLFPGNNSVTGANSTNGNIQIILNAKRNLNHQAVGAAHEFGHVVLYLRNLPHGHGQKGVNSFIRKRADTVSKRVGYDF</sequence>
<dbReference type="EMBL" id="QPIZ01000019">
    <property type="protein sequence ID" value="RCW31109.1"/>
    <property type="molecule type" value="Genomic_DNA"/>
</dbReference>
<protein>
    <submittedName>
        <fullName evidence="2">RHS repeat-associated protein</fullName>
    </submittedName>
</protein>
<proteinExistence type="predicted"/>
<feature type="compositionally biased region" description="Basic and acidic residues" evidence="1">
    <location>
        <begin position="157"/>
        <end position="167"/>
    </location>
</feature>
<dbReference type="NCBIfam" id="TIGR03696">
    <property type="entry name" value="Rhs_assc_core"/>
    <property type="match status" value="1"/>
</dbReference>
<accession>A0A368UQM8</accession>
<dbReference type="Proteomes" id="UP000252733">
    <property type="component" value="Unassembled WGS sequence"/>
</dbReference>
<reference evidence="2 3" key="1">
    <citation type="submission" date="2018-07" db="EMBL/GenBank/DDBJ databases">
        <title>Freshwater and sediment microbial communities from various areas in North America, analyzing microbe dynamics in response to fracking.</title>
        <authorList>
            <person name="Lamendella R."/>
        </authorList>
    </citation>
    <scope>NUCLEOTIDE SEQUENCE [LARGE SCALE GENOMIC DNA]</scope>
    <source>
        <strain evidence="2 3">160A</strain>
    </source>
</reference>
<evidence type="ECO:0000313" key="2">
    <source>
        <dbReference type="EMBL" id="RCW31109.1"/>
    </source>
</evidence>
<keyword evidence="3" id="KW-1185">Reference proteome</keyword>
<evidence type="ECO:0000256" key="1">
    <source>
        <dbReference type="SAM" id="MobiDB-lite"/>
    </source>
</evidence>
<comment type="caution">
    <text evidence="2">The sequence shown here is derived from an EMBL/GenBank/DDBJ whole genome shotgun (WGS) entry which is preliminary data.</text>
</comment>
<dbReference type="InterPro" id="IPR022385">
    <property type="entry name" value="Rhs_assc_core"/>
</dbReference>
<name>A0A368UQM8_9BACT</name>